<name>A0ABQ6M4H8_9STRA</name>
<comment type="caution">
    <text evidence="1">The sequence shown here is derived from an EMBL/GenBank/DDBJ whole genome shotgun (WGS) entry which is preliminary data.</text>
</comment>
<evidence type="ECO:0000313" key="1">
    <source>
        <dbReference type="EMBL" id="GMI19274.1"/>
    </source>
</evidence>
<keyword evidence="2" id="KW-1185">Reference proteome</keyword>
<proteinExistence type="predicted"/>
<dbReference type="EMBL" id="BRYB01001153">
    <property type="protein sequence ID" value="GMI19274.1"/>
    <property type="molecule type" value="Genomic_DNA"/>
</dbReference>
<reference evidence="1 2" key="1">
    <citation type="journal article" date="2023" name="Commun. Biol.">
        <title>Genome analysis of Parmales, the sister group of diatoms, reveals the evolutionary specialization of diatoms from phago-mixotrophs to photoautotrophs.</title>
        <authorList>
            <person name="Ban H."/>
            <person name="Sato S."/>
            <person name="Yoshikawa S."/>
            <person name="Yamada K."/>
            <person name="Nakamura Y."/>
            <person name="Ichinomiya M."/>
            <person name="Sato N."/>
            <person name="Blanc-Mathieu R."/>
            <person name="Endo H."/>
            <person name="Kuwata A."/>
            <person name="Ogata H."/>
        </authorList>
    </citation>
    <scope>NUCLEOTIDE SEQUENCE [LARGE SCALE GENOMIC DNA]</scope>
</reference>
<protein>
    <submittedName>
        <fullName evidence="1">Uncharacterized protein</fullName>
    </submittedName>
</protein>
<gene>
    <name evidence="1" type="ORF">TeGR_g6137</name>
</gene>
<accession>A0ABQ6M4H8</accession>
<dbReference type="Proteomes" id="UP001165060">
    <property type="component" value="Unassembled WGS sequence"/>
</dbReference>
<sequence>MDPLLLLSRAPPDVATYILLFLPLPSLLSLDSLDASLRGPRQSLIPTSLWLSLCNMFADPRKLRLSFPSSPLLPPPHLAARALCLQALSSDGGGGLVGPKTPLSQASEYLYADLLPSTAVASVSSTDRPAEAASNLLRDSPCVGFLRALGLQNQTQKELRAQMMCGCVAERACYWSSAPSKDEDMEEHVEFRTRPAADAHAVAAADASLVQARLVQGLMVAPYQAFAHPREPTYAPKAASLDFSHPSLGTYYSSPRLPLKKEGGPQFLSLPYPALCGPTRARAAGTTFTCAWRG</sequence>
<organism evidence="1 2">
    <name type="scientific">Tetraparma gracilis</name>
    <dbReference type="NCBI Taxonomy" id="2962635"/>
    <lineage>
        <taxon>Eukaryota</taxon>
        <taxon>Sar</taxon>
        <taxon>Stramenopiles</taxon>
        <taxon>Ochrophyta</taxon>
        <taxon>Bolidophyceae</taxon>
        <taxon>Parmales</taxon>
        <taxon>Triparmaceae</taxon>
        <taxon>Tetraparma</taxon>
    </lineage>
</organism>
<evidence type="ECO:0000313" key="2">
    <source>
        <dbReference type="Proteomes" id="UP001165060"/>
    </source>
</evidence>